<evidence type="ECO:0000256" key="1">
    <source>
        <dbReference type="ARBA" id="ARBA00022553"/>
    </source>
</evidence>
<keyword evidence="3" id="KW-0238">DNA-binding</keyword>
<proteinExistence type="predicted"/>
<evidence type="ECO:0000259" key="7">
    <source>
        <dbReference type="PROSITE" id="PS50043"/>
    </source>
</evidence>
<keyword evidence="10" id="KW-1185">Reference proteome</keyword>
<evidence type="ECO:0000313" key="9">
    <source>
        <dbReference type="EMBL" id="GAA1765057.1"/>
    </source>
</evidence>
<feature type="region of interest" description="Disordered" evidence="6">
    <location>
        <begin position="154"/>
        <end position="174"/>
    </location>
</feature>
<evidence type="ECO:0000256" key="5">
    <source>
        <dbReference type="PROSITE-ProRule" id="PRU00169"/>
    </source>
</evidence>
<dbReference type="SUPFAM" id="SSF46894">
    <property type="entry name" value="C-terminal effector domain of the bipartite response regulators"/>
    <property type="match status" value="1"/>
</dbReference>
<dbReference type="PANTHER" id="PTHR43214:SF24">
    <property type="entry name" value="TRANSCRIPTIONAL REGULATORY PROTEIN NARL-RELATED"/>
    <property type="match status" value="1"/>
</dbReference>
<dbReference type="CDD" id="cd06170">
    <property type="entry name" value="LuxR_C_like"/>
    <property type="match status" value="1"/>
</dbReference>
<reference evidence="10" key="1">
    <citation type="journal article" date="2019" name="Int. J. Syst. Evol. Microbiol.">
        <title>The Global Catalogue of Microorganisms (GCM) 10K type strain sequencing project: providing services to taxonomists for standard genome sequencing and annotation.</title>
        <authorList>
            <consortium name="The Broad Institute Genomics Platform"/>
            <consortium name="The Broad Institute Genome Sequencing Center for Infectious Disease"/>
            <person name="Wu L."/>
            <person name="Ma J."/>
        </authorList>
    </citation>
    <scope>NUCLEOTIDE SEQUENCE [LARGE SCALE GENOMIC DNA]</scope>
    <source>
        <strain evidence="10">JCM 14319</strain>
    </source>
</reference>
<dbReference type="InterPro" id="IPR058245">
    <property type="entry name" value="NreC/VraR/RcsB-like_REC"/>
</dbReference>
<dbReference type="SUPFAM" id="SSF52172">
    <property type="entry name" value="CheY-like"/>
    <property type="match status" value="1"/>
</dbReference>
<dbReference type="Pfam" id="PF00072">
    <property type="entry name" value="Response_reg"/>
    <property type="match status" value="1"/>
</dbReference>
<sequence length="261" mass="27410">MADERHAAGVLRVLLVDDQPLIRLGFRMVLESEPDLEVVGEADDGAQAVALATELAPDVVIMDVRMPGMDGIAATGRIVARTATTRVLIVTTFDLDEYAFAGLRAGASGFLLKNAPPAELVSAIRTVAAGDAIVEPRITRRLLDLFGAQLPADGTLAPGQPRAATDAHPARPGRHDPRLTALTEREADVFTAIARGLSNAEISSTLYLAESTVKTHVSRVLMKLGLRDRVHAVMLGYETGVVTPGAPGGPRAEGPSGDPGM</sequence>
<evidence type="ECO:0000256" key="4">
    <source>
        <dbReference type="ARBA" id="ARBA00023163"/>
    </source>
</evidence>
<keyword evidence="2" id="KW-0805">Transcription regulation</keyword>
<dbReference type="Gene3D" id="3.40.50.2300">
    <property type="match status" value="1"/>
</dbReference>
<feature type="domain" description="HTH luxR-type" evidence="7">
    <location>
        <begin position="175"/>
        <end position="240"/>
    </location>
</feature>
<feature type="domain" description="Response regulatory" evidence="8">
    <location>
        <begin position="12"/>
        <end position="128"/>
    </location>
</feature>
<keyword evidence="1 5" id="KW-0597">Phosphoprotein</keyword>
<dbReference type="SMART" id="SM00448">
    <property type="entry name" value="REC"/>
    <property type="match status" value="1"/>
</dbReference>
<dbReference type="InterPro" id="IPR001789">
    <property type="entry name" value="Sig_transdc_resp-reg_receiver"/>
</dbReference>
<dbReference type="CDD" id="cd17535">
    <property type="entry name" value="REC_NarL-like"/>
    <property type="match status" value="1"/>
</dbReference>
<name>A0ABP4X0U7_9MICO</name>
<dbReference type="InterPro" id="IPR000792">
    <property type="entry name" value="Tscrpt_reg_LuxR_C"/>
</dbReference>
<dbReference type="PROSITE" id="PS50043">
    <property type="entry name" value="HTH_LUXR_2"/>
    <property type="match status" value="1"/>
</dbReference>
<organism evidence="9 10">
    <name type="scientific">Agromyces humatus</name>
    <dbReference type="NCBI Taxonomy" id="279573"/>
    <lineage>
        <taxon>Bacteria</taxon>
        <taxon>Bacillati</taxon>
        <taxon>Actinomycetota</taxon>
        <taxon>Actinomycetes</taxon>
        <taxon>Micrococcales</taxon>
        <taxon>Microbacteriaceae</taxon>
        <taxon>Agromyces</taxon>
    </lineage>
</organism>
<dbReference type="SMART" id="SM00421">
    <property type="entry name" value="HTH_LUXR"/>
    <property type="match status" value="1"/>
</dbReference>
<keyword evidence="4" id="KW-0804">Transcription</keyword>
<dbReference type="PROSITE" id="PS00622">
    <property type="entry name" value="HTH_LUXR_1"/>
    <property type="match status" value="1"/>
</dbReference>
<accession>A0ABP4X0U7</accession>
<protein>
    <submittedName>
        <fullName evidence="9">Response regulator</fullName>
    </submittedName>
</protein>
<dbReference type="InterPro" id="IPR011006">
    <property type="entry name" value="CheY-like_superfamily"/>
</dbReference>
<dbReference type="PROSITE" id="PS50110">
    <property type="entry name" value="RESPONSE_REGULATORY"/>
    <property type="match status" value="1"/>
</dbReference>
<feature type="modified residue" description="4-aspartylphosphate" evidence="5">
    <location>
        <position position="63"/>
    </location>
</feature>
<comment type="caution">
    <text evidence="9">The sequence shown here is derived from an EMBL/GenBank/DDBJ whole genome shotgun (WGS) entry which is preliminary data.</text>
</comment>
<evidence type="ECO:0000256" key="2">
    <source>
        <dbReference type="ARBA" id="ARBA00023015"/>
    </source>
</evidence>
<dbReference type="Proteomes" id="UP001500506">
    <property type="component" value="Unassembled WGS sequence"/>
</dbReference>
<evidence type="ECO:0000259" key="8">
    <source>
        <dbReference type="PROSITE" id="PS50110"/>
    </source>
</evidence>
<evidence type="ECO:0000313" key="10">
    <source>
        <dbReference type="Proteomes" id="UP001500506"/>
    </source>
</evidence>
<dbReference type="InterPro" id="IPR039420">
    <property type="entry name" value="WalR-like"/>
</dbReference>
<dbReference type="InterPro" id="IPR016032">
    <property type="entry name" value="Sig_transdc_resp-reg_C-effctor"/>
</dbReference>
<dbReference type="EMBL" id="BAAANH010000005">
    <property type="protein sequence ID" value="GAA1765057.1"/>
    <property type="molecule type" value="Genomic_DNA"/>
</dbReference>
<dbReference type="RefSeq" id="WP_232498705.1">
    <property type="nucleotide sequence ID" value="NZ_BAAANH010000005.1"/>
</dbReference>
<gene>
    <name evidence="9" type="ORF">GCM10009747_26420</name>
</gene>
<dbReference type="PRINTS" id="PR00038">
    <property type="entry name" value="HTHLUXR"/>
</dbReference>
<evidence type="ECO:0000256" key="6">
    <source>
        <dbReference type="SAM" id="MobiDB-lite"/>
    </source>
</evidence>
<dbReference type="PANTHER" id="PTHR43214">
    <property type="entry name" value="TWO-COMPONENT RESPONSE REGULATOR"/>
    <property type="match status" value="1"/>
</dbReference>
<dbReference type="Pfam" id="PF00196">
    <property type="entry name" value="GerE"/>
    <property type="match status" value="1"/>
</dbReference>
<evidence type="ECO:0000256" key="3">
    <source>
        <dbReference type="ARBA" id="ARBA00023125"/>
    </source>
</evidence>